<evidence type="ECO:0000313" key="3">
    <source>
        <dbReference type="Proteomes" id="UP000054248"/>
    </source>
</evidence>
<feature type="region of interest" description="Disordered" evidence="1">
    <location>
        <begin position="69"/>
        <end position="91"/>
    </location>
</feature>
<feature type="compositionally biased region" description="Acidic residues" evidence="1">
    <location>
        <begin position="75"/>
        <end position="84"/>
    </location>
</feature>
<protein>
    <recommendedName>
        <fullName evidence="4">F-box domain-containing protein</fullName>
    </recommendedName>
</protein>
<gene>
    <name evidence="2" type="ORF">M407DRAFT_23218</name>
</gene>
<sequence>MKKSIDTKTDSSSGGLPWPPVAIASTTWHTNSPFFRDLLSDTQRLSKFMNLEGLGDRMKELSECSDDCSCKTVSDEDSESEDSEAREGLGGNYCPAGMMKLENREFVVLEQWIPKMNEAVERLVEIRDRMVAQASLSRRNLEERLALLNGEASRRILKKFPHGVDMPLMNNSPLCSDDDESISNGEAGPADDREDVTGLGSISPQTETRGLQIGNPSQSLPAEILYEVILEAQALDPHIHLNLSYVNQYFRNLVNTSPLLWSKVDFWYPLSVTSLYLERSAGASLDVTADRGCQQSRSQKIRAMEDTKISAFYELLRPHRHRIRRLKMQASSPLPLEAEIENGDQHSSEPGGRLESFLWSPMLSRHKEPSGVAVVRTMQSITPLPHLPFAETFDPGDPAVGPPNNQERFIINAIPRKPGPSGRAPYRNRFRNLGFTRRGSPVAQIAFDNSKFSARHTKPLSGYRLSKP</sequence>
<evidence type="ECO:0008006" key="4">
    <source>
        <dbReference type="Google" id="ProtNLM"/>
    </source>
</evidence>
<dbReference type="EMBL" id="KN823007">
    <property type="protein sequence ID" value="KIO27529.1"/>
    <property type="molecule type" value="Genomic_DNA"/>
</dbReference>
<dbReference type="OrthoDB" id="3227999at2759"/>
<evidence type="ECO:0000256" key="1">
    <source>
        <dbReference type="SAM" id="MobiDB-lite"/>
    </source>
</evidence>
<dbReference type="Proteomes" id="UP000054248">
    <property type="component" value="Unassembled WGS sequence"/>
</dbReference>
<feature type="region of interest" description="Disordered" evidence="1">
    <location>
        <begin position="174"/>
        <end position="214"/>
    </location>
</feature>
<feature type="compositionally biased region" description="Polar residues" evidence="1">
    <location>
        <begin position="200"/>
        <end position="214"/>
    </location>
</feature>
<proteinExistence type="predicted"/>
<dbReference type="InterPro" id="IPR036047">
    <property type="entry name" value="F-box-like_dom_sf"/>
</dbReference>
<evidence type="ECO:0000313" key="2">
    <source>
        <dbReference type="EMBL" id="KIO27529.1"/>
    </source>
</evidence>
<dbReference type="AlphaFoldDB" id="A0A0C3QLK5"/>
<name>A0A0C3QLK5_9AGAM</name>
<dbReference type="HOGENOM" id="CLU_584212_0_0_1"/>
<dbReference type="SUPFAM" id="SSF81383">
    <property type="entry name" value="F-box domain"/>
    <property type="match status" value="1"/>
</dbReference>
<reference evidence="3" key="2">
    <citation type="submission" date="2015-01" db="EMBL/GenBank/DDBJ databases">
        <title>Evolutionary Origins and Diversification of the Mycorrhizal Mutualists.</title>
        <authorList>
            <consortium name="DOE Joint Genome Institute"/>
            <consortium name="Mycorrhizal Genomics Consortium"/>
            <person name="Kohler A."/>
            <person name="Kuo A."/>
            <person name="Nagy L.G."/>
            <person name="Floudas D."/>
            <person name="Copeland A."/>
            <person name="Barry K.W."/>
            <person name="Cichocki N."/>
            <person name="Veneault-Fourrey C."/>
            <person name="LaButti K."/>
            <person name="Lindquist E.A."/>
            <person name="Lipzen A."/>
            <person name="Lundell T."/>
            <person name="Morin E."/>
            <person name="Murat C."/>
            <person name="Riley R."/>
            <person name="Ohm R."/>
            <person name="Sun H."/>
            <person name="Tunlid A."/>
            <person name="Henrissat B."/>
            <person name="Grigoriev I.V."/>
            <person name="Hibbett D.S."/>
            <person name="Martin F."/>
        </authorList>
    </citation>
    <scope>NUCLEOTIDE SEQUENCE [LARGE SCALE GENOMIC DNA]</scope>
    <source>
        <strain evidence="3">MUT 4182</strain>
    </source>
</reference>
<keyword evidence="3" id="KW-1185">Reference proteome</keyword>
<reference evidence="2 3" key="1">
    <citation type="submission" date="2014-04" db="EMBL/GenBank/DDBJ databases">
        <authorList>
            <consortium name="DOE Joint Genome Institute"/>
            <person name="Kuo A."/>
            <person name="Girlanda M."/>
            <person name="Perotto S."/>
            <person name="Kohler A."/>
            <person name="Nagy L.G."/>
            <person name="Floudas D."/>
            <person name="Copeland A."/>
            <person name="Barry K.W."/>
            <person name="Cichocki N."/>
            <person name="Veneault-Fourrey C."/>
            <person name="LaButti K."/>
            <person name="Lindquist E.A."/>
            <person name="Lipzen A."/>
            <person name="Lundell T."/>
            <person name="Morin E."/>
            <person name="Murat C."/>
            <person name="Sun H."/>
            <person name="Tunlid A."/>
            <person name="Henrissat B."/>
            <person name="Grigoriev I.V."/>
            <person name="Hibbett D.S."/>
            <person name="Martin F."/>
            <person name="Nordberg H.P."/>
            <person name="Cantor M.N."/>
            <person name="Hua S.X."/>
        </authorList>
    </citation>
    <scope>NUCLEOTIDE SEQUENCE [LARGE SCALE GENOMIC DNA]</scope>
    <source>
        <strain evidence="2 3">MUT 4182</strain>
    </source>
</reference>
<organism evidence="2 3">
    <name type="scientific">Tulasnella calospora MUT 4182</name>
    <dbReference type="NCBI Taxonomy" id="1051891"/>
    <lineage>
        <taxon>Eukaryota</taxon>
        <taxon>Fungi</taxon>
        <taxon>Dikarya</taxon>
        <taxon>Basidiomycota</taxon>
        <taxon>Agaricomycotina</taxon>
        <taxon>Agaricomycetes</taxon>
        <taxon>Cantharellales</taxon>
        <taxon>Tulasnellaceae</taxon>
        <taxon>Tulasnella</taxon>
    </lineage>
</organism>
<accession>A0A0C3QLK5</accession>